<dbReference type="NCBIfam" id="NF045758">
    <property type="entry name" value="YlxM"/>
    <property type="match status" value="1"/>
</dbReference>
<evidence type="ECO:0000256" key="1">
    <source>
        <dbReference type="ARBA" id="ARBA00008720"/>
    </source>
</evidence>
<accession>A0A4R1QMB9</accession>
<dbReference type="NCBIfam" id="NF001072">
    <property type="entry name" value="PRK00118.2-2"/>
    <property type="match status" value="1"/>
</dbReference>
<dbReference type="Gene3D" id="1.10.10.10">
    <property type="entry name" value="Winged helix-like DNA-binding domain superfamily/Winged helix DNA-binding domain"/>
    <property type="match status" value="1"/>
</dbReference>
<dbReference type="InterPro" id="IPR036388">
    <property type="entry name" value="WH-like_DNA-bd_sf"/>
</dbReference>
<dbReference type="AlphaFoldDB" id="A0A4R1QMB9"/>
<keyword evidence="5" id="KW-1185">Reference proteome</keyword>
<proteinExistence type="inferred from homology"/>
<dbReference type="InterPro" id="IPR007394">
    <property type="entry name" value="UPF0122"/>
</dbReference>
<comment type="caution">
    <text evidence="4">The sequence shown here is derived from an EMBL/GenBank/DDBJ whole genome shotgun (WGS) entry which is preliminary data.</text>
</comment>
<dbReference type="Proteomes" id="UP000295008">
    <property type="component" value="Unassembled WGS sequence"/>
</dbReference>
<comment type="function">
    <text evidence="2 3">Might take part in the signal recognition particle (SRP) pathway. This is inferred from the conservation of its genetic proximity to ftsY/ffh. May be a regulatory protein.</text>
</comment>
<dbReference type="InterPro" id="IPR013324">
    <property type="entry name" value="RNA_pol_sigma_r3/r4-like"/>
</dbReference>
<dbReference type="HAMAP" id="MF_00245">
    <property type="entry name" value="UPF0122"/>
    <property type="match status" value="1"/>
</dbReference>
<evidence type="ECO:0000256" key="2">
    <source>
        <dbReference type="ARBA" id="ARBA00024764"/>
    </source>
</evidence>
<evidence type="ECO:0000313" key="4">
    <source>
        <dbReference type="EMBL" id="TCL53921.1"/>
    </source>
</evidence>
<gene>
    <name evidence="4" type="ORF">EDC14_10699</name>
</gene>
<dbReference type="EMBL" id="SLUN01000069">
    <property type="protein sequence ID" value="TCL53921.1"/>
    <property type="molecule type" value="Genomic_DNA"/>
</dbReference>
<dbReference type="InterPro" id="IPR054831">
    <property type="entry name" value="UPF0122_fam_protein"/>
</dbReference>
<name>A0A4R1QMB9_HYDET</name>
<organism evidence="4 5">
    <name type="scientific">Hydrogenispora ethanolica</name>
    <dbReference type="NCBI Taxonomy" id="1082276"/>
    <lineage>
        <taxon>Bacteria</taxon>
        <taxon>Bacillati</taxon>
        <taxon>Bacillota</taxon>
        <taxon>Hydrogenispora</taxon>
    </lineage>
</organism>
<evidence type="ECO:0000313" key="5">
    <source>
        <dbReference type="Proteomes" id="UP000295008"/>
    </source>
</evidence>
<dbReference type="CDD" id="cd06171">
    <property type="entry name" value="Sigma70_r4"/>
    <property type="match status" value="1"/>
</dbReference>
<dbReference type="RefSeq" id="WP_132018251.1">
    <property type="nucleotide sequence ID" value="NZ_SLUN01000069.1"/>
</dbReference>
<comment type="similarity">
    <text evidence="1 3">Belongs to the UPF0122 family.</text>
</comment>
<dbReference type="PANTHER" id="PTHR40083:SF1">
    <property type="entry name" value="UPF0122 PROTEIN YLXM"/>
    <property type="match status" value="1"/>
</dbReference>
<sequence>MEKLVRTGLLFDFYSGLLTEKQRNVLQLYYGEDWSLAEIAEAEGVSRQAVHDLLHRTERTMEEFETKLGLVKRFLDEQRILSQVADRLNSLLATVTKDDRVYTEITGIHQVIQSLLDSQED</sequence>
<dbReference type="SUPFAM" id="SSF88659">
    <property type="entry name" value="Sigma3 and sigma4 domains of RNA polymerase sigma factors"/>
    <property type="match status" value="1"/>
</dbReference>
<dbReference type="OrthoDB" id="6392at2"/>
<dbReference type="Pfam" id="PF04297">
    <property type="entry name" value="UPF0122"/>
    <property type="match status" value="1"/>
</dbReference>
<reference evidence="4 5" key="1">
    <citation type="submission" date="2019-03" db="EMBL/GenBank/DDBJ databases">
        <title>Genomic Encyclopedia of Type Strains, Phase IV (KMG-IV): sequencing the most valuable type-strain genomes for metagenomic binning, comparative biology and taxonomic classification.</title>
        <authorList>
            <person name="Goeker M."/>
        </authorList>
    </citation>
    <scope>NUCLEOTIDE SEQUENCE [LARGE SCALE GENOMIC DNA]</scope>
    <source>
        <strain evidence="4 5">LX-B</strain>
    </source>
</reference>
<protein>
    <recommendedName>
        <fullName evidence="3">UPF0122 protein EDC14_10699</fullName>
    </recommendedName>
</protein>
<dbReference type="PANTHER" id="PTHR40083">
    <property type="entry name" value="UPF0122 PROTEIN CBO2450/CLC_2298"/>
    <property type="match status" value="1"/>
</dbReference>
<evidence type="ECO:0000256" key="3">
    <source>
        <dbReference type="HAMAP-Rule" id="MF_00245"/>
    </source>
</evidence>